<dbReference type="GeneID" id="83063338"/>
<evidence type="ECO:0000313" key="2">
    <source>
        <dbReference type="EMBL" id="BAV96953.1"/>
    </source>
</evidence>
<proteinExistence type="predicted"/>
<evidence type="ECO:0008006" key="4">
    <source>
        <dbReference type="Google" id="ProtNLM"/>
    </source>
</evidence>
<dbReference type="KEGG" id="lem:LEN_1466"/>
<protein>
    <recommendedName>
        <fullName evidence="4">Baseplate assembly protein</fullName>
    </recommendedName>
</protein>
<dbReference type="AlphaFoldDB" id="A0AAU9ALD8"/>
<reference evidence="2 3" key="1">
    <citation type="journal article" date="2017" name="DNA Res.">
        <title>Complete genome sequence and expression profile of the commercial lytic enzyme producer Lysobacter enzymogenes M497-1.</title>
        <authorList>
            <person name="Takami H."/>
            <person name="Toyoda A."/>
            <person name="Uchiyama I."/>
            <person name="Itoh T."/>
            <person name="Takaki Y."/>
            <person name="Arai W."/>
            <person name="Nishi S."/>
            <person name="Kawai M."/>
            <person name="Shinya K."/>
            <person name="Ikeda H."/>
        </authorList>
    </citation>
    <scope>NUCLEOTIDE SEQUENCE [LARGE SCALE GENOMIC DNA]</scope>
    <source>
        <strain evidence="2 3">M497-1</strain>
    </source>
</reference>
<dbReference type="Proteomes" id="UP000218824">
    <property type="component" value="Chromosome"/>
</dbReference>
<gene>
    <name evidence="2" type="ORF">LEN_1466</name>
</gene>
<name>A0AAU9ALD8_LYSEN</name>
<evidence type="ECO:0000256" key="1">
    <source>
        <dbReference type="SAM" id="MobiDB-lite"/>
    </source>
</evidence>
<sequence>MNLSCRNDPRRDAVRAFQGRVGLDFVEVSADQLTLRVCFLGKLPPELARDGEGLERHLRIEGGARIRDIRILDADPHLSGEPDLDDWLVLRLDRYGDHSRYRLRLLDIAGLDPMYASAEFSFKVGCPSDLDCKQAPACIDAPPPEPPISYLAKDYASFRRLIQDRLALIAPDWPLSHVPDIGVTLTELLAYAGDYLSYFQDAVATEAYLGTARQRISVRRHARLVDYFLHEGCNARAWVAIETDQDVSLPTAAMAFLSGVDPALGLPTVLGPTLLSEHPALACERFEPILPADRDALAVRVAHNRIAFYDWGREDCCLPRGATHAVLRDAWLDGEGDARALDLHPGDVLLLREVRGARSGLEVDADPARVWPVRLVRVERDEDPLFPVVVGESDDDTSGPARPTPLLRVHWHADDALPFPLCLSALGPAPVCARLRDLSMAFANVVLVDHGRSVGAVDLGRVPQGESEAECLCEHQPGEVQRTPGRFDWRLPDAPLTHAEAAPPPSRAASASLNQDPRAARPALRLDDSAGQAWTAVFDLLASRPDDRHVVAEIDNDGRARLRLGNGELGRRPDPGLEFAARYRIGNGRAGNVGAHSINRIALGDGEWNGLRLSIDNPLAAAGGSEPESLAQARLLAPGAFRSQLLRAITADDYARIAERDARVQRANAELVWTGSWYEADVALDPYGEVPADPALIAQSQAALERVRRMGHDLHVETAVYVALDLALEVCALPGYERGEVEAALLDRFSAGRRRDGQPGYFHPDRLGFGQNLRVSALVAEAMAVAGVECARVTRLQRLFAAPNRELEDGVLRLGAHEIPRLDRDPNYPEHGKLAISVGGGR</sequence>
<dbReference type="InterPro" id="IPR011749">
    <property type="entry name" value="CHP02243"/>
</dbReference>
<dbReference type="EMBL" id="AP014940">
    <property type="protein sequence ID" value="BAV96953.1"/>
    <property type="molecule type" value="Genomic_DNA"/>
</dbReference>
<dbReference type="RefSeq" id="WP_096377208.1">
    <property type="nucleotide sequence ID" value="NZ_AP014940.1"/>
</dbReference>
<evidence type="ECO:0000313" key="3">
    <source>
        <dbReference type="Proteomes" id="UP000218824"/>
    </source>
</evidence>
<accession>A0AAU9ALD8</accession>
<dbReference type="NCBIfam" id="TIGR02243">
    <property type="entry name" value="putative baseplate assembly protein"/>
    <property type="match status" value="1"/>
</dbReference>
<feature type="region of interest" description="Disordered" evidence="1">
    <location>
        <begin position="496"/>
        <end position="525"/>
    </location>
</feature>
<organism evidence="2 3">
    <name type="scientific">Lysobacter enzymogenes</name>
    <dbReference type="NCBI Taxonomy" id="69"/>
    <lineage>
        <taxon>Bacteria</taxon>
        <taxon>Pseudomonadati</taxon>
        <taxon>Pseudomonadota</taxon>
        <taxon>Gammaproteobacteria</taxon>
        <taxon>Lysobacterales</taxon>
        <taxon>Lysobacteraceae</taxon>
        <taxon>Lysobacter</taxon>
    </lineage>
</organism>